<comment type="caution">
    <text evidence="1">The sequence shown here is derived from an EMBL/GenBank/DDBJ whole genome shotgun (WGS) entry which is preliminary data.</text>
</comment>
<reference evidence="1 2" key="1">
    <citation type="submission" date="2020-12" db="EMBL/GenBank/DDBJ databases">
        <title>Concerted genomic and epigenomic changes stabilize Arabidopsis allopolyploids.</title>
        <authorList>
            <person name="Chen Z."/>
        </authorList>
    </citation>
    <scope>NUCLEOTIDE SEQUENCE [LARGE SCALE GENOMIC DNA]</scope>
    <source>
        <strain evidence="1">As9502</strain>
        <tissue evidence="1">Leaf</tissue>
    </source>
</reference>
<proteinExistence type="predicted"/>
<evidence type="ECO:0000313" key="1">
    <source>
        <dbReference type="EMBL" id="KAG7556781.1"/>
    </source>
</evidence>
<dbReference type="EMBL" id="JAEFBJ010000011">
    <property type="protein sequence ID" value="KAG7556781.1"/>
    <property type="molecule type" value="Genomic_DNA"/>
</dbReference>
<accession>A0A8T1ZDX1</accession>
<dbReference type="OrthoDB" id="1114127at2759"/>
<protein>
    <submittedName>
        <fullName evidence="1">Uncharacterized protein</fullName>
    </submittedName>
</protein>
<name>A0A8T1ZDX1_ARASU</name>
<organism evidence="1 2">
    <name type="scientific">Arabidopsis suecica</name>
    <name type="common">Swedish thale-cress</name>
    <name type="synonym">Cardaminopsis suecica</name>
    <dbReference type="NCBI Taxonomy" id="45249"/>
    <lineage>
        <taxon>Eukaryota</taxon>
        <taxon>Viridiplantae</taxon>
        <taxon>Streptophyta</taxon>
        <taxon>Embryophyta</taxon>
        <taxon>Tracheophyta</taxon>
        <taxon>Spermatophyta</taxon>
        <taxon>Magnoliopsida</taxon>
        <taxon>eudicotyledons</taxon>
        <taxon>Gunneridae</taxon>
        <taxon>Pentapetalae</taxon>
        <taxon>rosids</taxon>
        <taxon>malvids</taxon>
        <taxon>Brassicales</taxon>
        <taxon>Brassicaceae</taxon>
        <taxon>Camelineae</taxon>
        <taxon>Arabidopsis</taxon>
    </lineage>
</organism>
<keyword evidence="2" id="KW-1185">Reference proteome</keyword>
<sequence length="232" mass="26646">MGTKMPDIPDNLLAKIVKLVTDDRRWLLGPILKAGRRGRDLMYKDDVLKDACIYTFCTDPNDLYSFHSQRTGLLMQGRYRPIFERCLKAGYKTVIYYEGLRVVAEGRDIKGSIELLAQLVREDGFATLACGVFSICDGNEGMVVHYLEEFGKVHAALGTEEIRRWGEELVRELRPYRRMSNNSYQKTFLYPICNSIPSLDCAMDCFVAYGPYEILCDECYLGWLARKVCQML</sequence>
<gene>
    <name evidence="1" type="ORF">ISN44_As11g027760</name>
</gene>
<dbReference type="Proteomes" id="UP000694251">
    <property type="component" value="Chromosome 11"/>
</dbReference>
<dbReference type="AlphaFoldDB" id="A0A8T1ZDX1"/>
<evidence type="ECO:0000313" key="2">
    <source>
        <dbReference type="Proteomes" id="UP000694251"/>
    </source>
</evidence>